<comment type="caution">
    <text evidence="2">The sequence shown here is derived from an EMBL/GenBank/DDBJ whole genome shotgun (WGS) entry which is preliminary data.</text>
</comment>
<evidence type="ECO:0000256" key="1">
    <source>
        <dbReference type="SAM" id="Phobius"/>
    </source>
</evidence>
<evidence type="ECO:0000313" key="3">
    <source>
        <dbReference type="Proteomes" id="UP000193487"/>
    </source>
</evidence>
<feature type="transmembrane region" description="Helical" evidence="1">
    <location>
        <begin position="52"/>
        <end position="75"/>
    </location>
</feature>
<dbReference type="EMBL" id="LQPE01000143">
    <property type="protein sequence ID" value="ORW00917.1"/>
    <property type="molecule type" value="Genomic_DNA"/>
</dbReference>
<sequence>MRALLAGFRGCYGSNPLHLLTMLAGFALLGYVIVTAGPSVLWRPEGAWWKSIAVWFVGAIVAHDFVLFPIYSLADRLLGIPVKRQRRGAPHVPVRTYLRVPALGSALILLLFFPDIVEQGAPLYLADTGLTQQPFFGRWLLLSATMFATSAVIYGARLVMARVCKDRIDEASGTTATDSTKT</sequence>
<feature type="transmembrane region" description="Helical" evidence="1">
    <location>
        <begin position="136"/>
        <end position="156"/>
    </location>
</feature>
<reference evidence="2 3" key="1">
    <citation type="submission" date="2016-01" db="EMBL/GenBank/DDBJ databases">
        <title>The new phylogeny of the genus Mycobacterium.</title>
        <authorList>
            <person name="Tarcisio F."/>
            <person name="Conor M."/>
            <person name="Antonella G."/>
            <person name="Elisabetta G."/>
            <person name="Giulia F.S."/>
            <person name="Sara T."/>
            <person name="Anna F."/>
            <person name="Clotilde B."/>
            <person name="Roberto B."/>
            <person name="Veronica D.S."/>
            <person name="Fabio R."/>
            <person name="Monica P."/>
            <person name="Olivier J."/>
            <person name="Enrico T."/>
            <person name="Nicola S."/>
        </authorList>
    </citation>
    <scope>NUCLEOTIDE SEQUENCE [LARGE SCALE GENOMIC DNA]</scope>
    <source>
        <strain evidence="2 3">DSM 45166</strain>
    </source>
</reference>
<keyword evidence="1" id="KW-1133">Transmembrane helix</keyword>
<accession>A0A1X1XPZ2</accession>
<feature type="transmembrane region" description="Helical" evidence="1">
    <location>
        <begin position="20"/>
        <end position="40"/>
    </location>
</feature>
<evidence type="ECO:0000313" key="2">
    <source>
        <dbReference type="EMBL" id="ORW00917.1"/>
    </source>
</evidence>
<dbReference type="AlphaFoldDB" id="A0A1X1XPZ2"/>
<feature type="transmembrane region" description="Helical" evidence="1">
    <location>
        <begin position="96"/>
        <end position="116"/>
    </location>
</feature>
<protein>
    <submittedName>
        <fullName evidence="2">Uncharacterized protein</fullName>
    </submittedName>
</protein>
<keyword evidence="1" id="KW-0472">Membrane</keyword>
<name>A0A1X1XPZ2_9MYCO</name>
<organism evidence="2 3">
    <name type="scientific">Mycobacterium kyorinense</name>
    <dbReference type="NCBI Taxonomy" id="487514"/>
    <lineage>
        <taxon>Bacteria</taxon>
        <taxon>Bacillati</taxon>
        <taxon>Actinomycetota</taxon>
        <taxon>Actinomycetes</taxon>
        <taxon>Mycobacteriales</taxon>
        <taxon>Mycobacteriaceae</taxon>
        <taxon>Mycobacterium</taxon>
    </lineage>
</organism>
<keyword evidence="3" id="KW-1185">Reference proteome</keyword>
<dbReference type="OrthoDB" id="4464568at2"/>
<keyword evidence="1" id="KW-0812">Transmembrane</keyword>
<gene>
    <name evidence="2" type="ORF">AWC14_09195</name>
</gene>
<dbReference type="RefSeq" id="WP_045375848.1">
    <property type="nucleotide sequence ID" value="NZ_BBKA01000030.1"/>
</dbReference>
<proteinExistence type="predicted"/>
<dbReference type="Proteomes" id="UP000193487">
    <property type="component" value="Unassembled WGS sequence"/>
</dbReference>